<dbReference type="GO" id="GO:0005524">
    <property type="term" value="F:ATP binding"/>
    <property type="evidence" value="ECO:0007669"/>
    <property type="project" value="UniProtKB-KW"/>
</dbReference>
<dbReference type="Pfam" id="PF02367">
    <property type="entry name" value="TsaE"/>
    <property type="match status" value="1"/>
</dbReference>
<comment type="caution">
    <text evidence="11">The sequence shown here is derived from an EMBL/GenBank/DDBJ whole genome shotgun (WGS) entry which is preliminary data.</text>
</comment>
<evidence type="ECO:0000256" key="8">
    <source>
        <dbReference type="ARBA" id="ARBA00022840"/>
    </source>
</evidence>
<evidence type="ECO:0000256" key="6">
    <source>
        <dbReference type="ARBA" id="ARBA00022723"/>
    </source>
</evidence>
<keyword evidence="6" id="KW-0479">Metal-binding</keyword>
<name>A0A9D1HM85_9FIRM</name>
<dbReference type="SUPFAM" id="SSF52540">
    <property type="entry name" value="P-loop containing nucleoside triphosphate hydrolases"/>
    <property type="match status" value="1"/>
</dbReference>
<keyword evidence="4" id="KW-0963">Cytoplasm</keyword>
<dbReference type="GO" id="GO:0002949">
    <property type="term" value="P:tRNA threonylcarbamoyladenosine modification"/>
    <property type="evidence" value="ECO:0007669"/>
    <property type="project" value="InterPro"/>
</dbReference>
<dbReference type="InterPro" id="IPR027417">
    <property type="entry name" value="P-loop_NTPase"/>
</dbReference>
<dbReference type="PANTHER" id="PTHR33540">
    <property type="entry name" value="TRNA THREONYLCARBAMOYLADENOSINE BIOSYNTHESIS PROTEIN TSAE"/>
    <property type="match status" value="1"/>
</dbReference>
<evidence type="ECO:0000313" key="11">
    <source>
        <dbReference type="EMBL" id="HIU10508.1"/>
    </source>
</evidence>
<dbReference type="InterPro" id="IPR003442">
    <property type="entry name" value="T6A_TsaE"/>
</dbReference>
<dbReference type="NCBIfam" id="TIGR00150">
    <property type="entry name" value="T6A_YjeE"/>
    <property type="match status" value="1"/>
</dbReference>
<evidence type="ECO:0000256" key="9">
    <source>
        <dbReference type="ARBA" id="ARBA00022842"/>
    </source>
</evidence>
<evidence type="ECO:0000256" key="10">
    <source>
        <dbReference type="ARBA" id="ARBA00032441"/>
    </source>
</evidence>
<keyword evidence="7" id="KW-0547">Nucleotide-binding</keyword>
<keyword evidence="5" id="KW-0819">tRNA processing</keyword>
<dbReference type="GO" id="GO:0005737">
    <property type="term" value="C:cytoplasm"/>
    <property type="evidence" value="ECO:0007669"/>
    <property type="project" value="UniProtKB-SubCell"/>
</dbReference>
<evidence type="ECO:0000256" key="3">
    <source>
        <dbReference type="ARBA" id="ARBA00019010"/>
    </source>
</evidence>
<dbReference type="PANTHER" id="PTHR33540:SF2">
    <property type="entry name" value="TRNA THREONYLCARBAMOYLADENOSINE BIOSYNTHESIS PROTEIN TSAE"/>
    <property type="match status" value="1"/>
</dbReference>
<evidence type="ECO:0000256" key="7">
    <source>
        <dbReference type="ARBA" id="ARBA00022741"/>
    </source>
</evidence>
<keyword evidence="9" id="KW-0460">Magnesium</keyword>
<evidence type="ECO:0000313" key="12">
    <source>
        <dbReference type="Proteomes" id="UP000824124"/>
    </source>
</evidence>
<keyword evidence="8" id="KW-0067">ATP-binding</keyword>
<evidence type="ECO:0000256" key="2">
    <source>
        <dbReference type="ARBA" id="ARBA00007599"/>
    </source>
</evidence>
<accession>A0A9D1HM85</accession>
<dbReference type="GO" id="GO:0046872">
    <property type="term" value="F:metal ion binding"/>
    <property type="evidence" value="ECO:0007669"/>
    <property type="project" value="UniProtKB-KW"/>
</dbReference>
<dbReference type="EMBL" id="DVMH01000022">
    <property type="protein sequence ID" value="HIU10508.1"/>
    <property type="molecule type" value="Genomic_DNA"/>
</dbReference>
<reference evidence="11" key="1">
    <citation type="submission" date="2020-10" db="EMBL/GenBank/DDBJ databases">
        <authorList>
            <person name="Gilroy R."/>
        </authorList>
    </citation>
    <scope>NUCLEOTIDE SEQUENCE</scope>
    <source>
        <strain evidence="11">2830</strain>
    </source>
</reference>
<reference evidence="11" key="2">
    <citation type="journal article" date="2021" name="PeerJ">
        <title>Extensive microbial diversity within the chicken gut microbiome revealed by metagenomics and culture.</title>
        <authorList>
            <person name="Gilroy R."/>
            <person name="Ravi A."/>
            <person name="Getino M."/>
            <person name="Pursley I."/>
            <person name="Horton D.L."/>
            <person name="Alikhan N.F."/>
            <person name="Baker D."/>
            <person name="Gharbi K."/>
            <person name="Hall N."/>
            <person name="Watson M."/>
            <person name="Adriaenssens E.M."/>
            <person name="Foster-Nyarko E."/>
            <person name="Jarju S."/>
            <person name="Secka A."/>
            <person name="Antonio M."/>
            <person name="Oren A."/>
            <person name="Chaudhuri R.R."/>
            <person name="La Ragione R."/>
            <person name="Hildebrand F."/>
            <person name="Pallen M.J."/>
        </authorList>
    </citation>
    <scope>NUCLEOTIDE SEQUENCE</scope>
    <source>
        <strain evidence="11">2830</strain>
    </source>
</reference>
<comment type="similarity">
    <text evidence="2">Belongs to the TsaE family.</text>
</comment>
<evidence type="ECO:0000256" key="5">
    <source>
        <dbReference type="ARBA" id="ARBA00022694"/>
    </source>
</evidence>
<evidence type="ECO:0000256" key="4">
    <source>
        <dbReference type="ARBA" id="ARBA00022490"/>
    </source>
</evidence>
<evidence type="ECO:0000256" key="1">
    <source>
        <dbReference type="ARBA" id="ARBA00004496"/>
    </source>
</evidence>
<protein>
    <recommendedName>
        <fullName evidence="3">tRNA threonylcarbamoyladenosine biosynthesis protein TsaE</fullName>
    </recommendedName>
    <alternativeName>
        <fullName evidence="10">t(6)A37 threonylcarbamoyladenosine biosynthesis protein TsaE</fullName>
    </alternativeName>
</protein>
<sequence>MQKISAYTPEDTFNFGRRLGEHVPAGAFIALWGEMGAGKTLFSQGFAAGLGVCEPVTSPTFTIVNEYGGGRLPLVHMDLFRLASLDEVWERGVWEYFDGLAVVLVEWPEVLAEELPEDRLDIRLIRRLDGAGEEWRDIEIAAYGEQIWLEEALSDGENFRN</sequence>
<dbReference type="AlphaFoldDB" id="A0A9D1HM85"/>
<gene>
    <name evidence="11" type="primary">tsaE</name>
    <name evidence="11" type="ORF">IAB00_04580</name>
</gene>
<dbReference type="Proteomes" id="UP000824124">
    <property type="component" value="Unassembled WGS sequence"/>
</dbReference>
<proteinExistence type="inferred from homology"/>
<dbReference type="Gene3D" id="3.40.50.300">
    <property type="entry name" value="P-loop containing nucleotide triphosphate hydrolases"/>
    <property type="match status" value="1"/>
</dbReference>
<organism evidence="11 12">
    <name type="scientific">Candidatus Avidehalobacter gallistercoris</name>
    <dbReference type="NCBI Taxonomy" id="2840694"/>
    <lineage>
        <taxon>Bacteria</taxon>
        <taxon>Bacillati</taxon>
        <taxon>Bacillota</taxon>
        <taxon>Clostridia</taxon>
        <taxon>Eubacteriales</taxon>
        <taxon>Peptococcaceae</taxon>
        <taxon>Peptococcaceae incertae sedis</taxon>
        <taxon>Candidatus Avidehalobacter</taxon>
    </lineage>
</organism>
<comment type="subcellular location">
    <subcellularLocation>
        <location evidence="1">Cytoplasm</location>
    </subcellularLocation>
</comment>